<comment type="similarity">
    <text evidence="1">Belongs to the RecN family.</text>
</comment>
<dbReference type="GO" id="GO:0016887">
    <property type="term" value="F:ATP hydrolysis activity"/>
    <property type="evidence" value="ECO:0007669"/>
    <property type="project" value="InterPro"/>
</dbReference>
<dbReference type="InterPro" id="IPR027417">
    <property type="entry name" value="P-loop_NTPase"/>
</dbReference>
<keyword evidence="5" id="KW-0067">ATP-binding</keyword>
<evidence type="ECO:0000256" key="3">
    <source>
        <dbReference type="ARBA" id="ARBA00022741"/>
    </source>
</evidence>
<dbReference type="Gene3D" id="3.40.50.300">
    <property type="entry name" value="P-loop containing nucleotide triphosphate hydrolases"/>
    <property type="match status" value="2"/>
</dbReference>
<evidence type="ECO:0000256" key="5">
    <source>
        <dbReference type="ARBA" id="ARBA00022840"/>
    </source>
</evidence>
<dbReference type="PIRSF" id="PIRSF003128">
    <property type="entry name" value="RecN"/>
    <property type="match status" value="1"/>
</dbReference>
<feature type="coiled-coil region" evidence="8">
    <location>
        <begin position="303"/>
        <end position="337"/>
    </location>
</feature>
<keyword evidence="6" id="KW-0234">DNA repair</keyword>
<dbReference type="PANTHER" id="PTHR11059:SF0">
    <property type="entry name" value="DNA REPAIR PROTEIN RECN"/>
    <property type="match status" value="1"/>
</dbReference>
<organism evidence="10">
    <name type="scientific">marine metagenome</name>
    <dbReference type="NCBI Taxonomy" id="408172"/>
    <lineage>
        <taxon>unclassified sequences</taxon>
        <taxon>metagenomes</taxon>
        <taxon>ecological metagenomes</taxon>
    </lineage>
</organism>
<evidence type="ECO:0000256" key="2">
    <source>
        <dbReference type="ARBA" id="ARBA00021315"/>
    </source>
</evidence>
<gene>
    <name evidence="10" type="ORF">METZ01_LOCUS129659</name>
</gene>
<feature type="domain" description="AAA+ ATPase" evidence="9">
    <location>
        <begin position="9"/>
        <end position="489"/>
    </location>
</feature>
<dbReference type="EMBL" id="UINC01018310">
    <property type="protein sequence ID" value="SVA76805.1"/>
    <property type="molecule type" value="Genomic_DNA"/>
</dbReference>
<reference evidence="10" key="1">
    <citation type="submission" date="2018-05" db="EMBL/GenBank/DDBJ databases">
        <authorList>
            <person name="Lanie J.A."/>
            <person name="Ng W.-L."/>
            <person name="Kazmierczak K.M."/>
            <person name="Andrzejewski T.M."/>
            <person name="Davidsen T.M."/>
            <person name="Wayne K.J."/>
            <person name="Tettelin H."/>
            <person name="Glass J.I."/>
            <person name="Rusch D."/>
            <person name="Podicherti R."/>
            <person name="Tsui H.-C.T."/>
            <person name="Winkler M.E."/>
        </authorList>
    </citation>
    <scope>NUCLEOTIDE SEQUENCE</scope>
</reference>
<dbReference type="SMART" id="SM00382">
    <property type="entry name" value="AAA"/>
    <property type="match status" value="1"/>
</dbReference>
<evidence type="ECO:0000256" key="1">
    <source>
        <dbReference type="ARBA" id="ARBA00009441"/>
    </source>
</evidence>
<dbReference type="PANTHER" id="PTHR11059">
    <property type="entry name" value="DNA REPAIR PROTEIN RECN"/>
    <property type="match status" value="1"/>
</dbReference>
<evidence type="ECO:0000259" key="9">
    <source>
        <dbReference type="SMART" id="SM00382"/>
    </source>
</evidence>
<evidence type="ECO:0000256" key="8">
    <source>
        <dbReference type="SAM" id="Coils"/>
    </source>
</evidence>
<dbReference type="GO" id="GO:0006302">
    <property type="term" value="P:double-strand break repair"/>
    <property type="evidence" value="ECO:0007669"/>
    <property type="project" value="InterPro"/>
</dbReference>
<dbReference type="InterPro" id="IPR003593">
    <property type="entry name" value="AAA+_ATPase"/>
</dbReference>
<keyword evidence="8" id="KW-0175">Coiled coil</keyword>
<accession>A0A381YIK2</accession>
<proteinExistence type="inferred from homology"/>
<dbReference type="GO" id="GO:0043590">
    <property type="term" value="C:bacterial nucleoid"/>
    <property type="evidence" value="ECO:0007669"/>
    <property type="project" value="TreeGrafter"/>
</dbReference>
<dbReference type="InterPro" id="IPR038729">
    <property type="entry name" value="Rad50/SbcC_AAA"/>
</dbReference>
<dbReference type="Pfam" id="PF13476">
    <property type="entry name" value="AAA_23"/>
    <property type="match status" value="1"/>
</dbReference>
<dbReference type="SUPFAM" id="SSF52540">
    <property type="entry name" value="P-loop containing nucleoside triphosphate hydrolases"/>
    <property type="match status" value="1"/>
</dbReference>
<protein>
    <recommendedName>
        <fullName evidence="2">DNA repair protein RecN</fullName>
    </recommendedName>
    <alternativeName>
        <fullName evidence="7">Recombination protein N</fullName>
    </alternativeName>
</protein>
<dbReference type="GO" id="GO:0006310">
    <property type="term" value="P:DNA recombination"/>
    <property type="evidence" value="ECO:0007669"/>
    <property type="project" value="InterPro"/>
</dbReference>
<keyword evidence="4" id="KW-0227">DNA damage</keyword>
<evidence type="ECO:0000256" key="7">
    <source>
        <dbReference type="ARBA" id="ARBA00033408"/>
    </source>
</evidence>
<dbReference type="CDD" id="cd03241">
    <property type="entry name" value="ABC_RecN"/>
    <property type="match status" value="1"/>
</dbReference>
<evidence type="ECO:0000256" key="4">
    <source>
        <dbReference type="ARBA" id="ARBA00022763"/>
    </source>
</evidence>
<dbReference type="GO" id="GO:0009432">
    <property type="term" value="P:SOS response"/>
    <property type="evidence" value="ECO:0007669"/>
    <property type="project" value="TreeGrafter"/>
</dbReference>
<dbReference type="InterPro" id="IPR004604">
    <property type="entry name" value="DNA_recomb/repair_RecN"/>
</dbReference>
<evidence type="ECO:0000256" key="6">
    <source>
        <dbReference type="ARBA" id="ARBA00023204"/>
    </source>
</evidence>
<evidence type="ECO:0000313" key="10">
    <source>
        <dbReference type="EMBL" id="SVA76805.1"/>
    </source>
</evidence>
<keyword evidence="3" id="KW-0547">Nucleotide-binding</keyword>
<dbReference type="AlphaFoldDB" id="A0A381YIK2"/>
<sequence>MKELELEFLPGFTIITGETGAGKSILLQALSLALGAKGNKTMVKSGKSRTVVEADIDGKSYRRILSDKGRMKSYIEDEPVKEIEFKSRTAPLADFHGQHEQQFIMNRDKHIDYLDRYCDLEEKVKEIADIFHSVISIKNRLKTALEAQESNEERKELLEFQLREIDGVNPKDEEDIHLTNDFKILNHIDELVDSIEKITQDFTESDYSIYNRLSVTVKELKKLGGYDEHLNNYLEGLSNAITTIQDTSMSLSDYSNSLNPDKENLNNIEFRLQEIENLKRKYGGSLEAVKAYRKEIKDELDNLINFELDTKTLNNKIDDLEKQFQNLSDHLHEVRIVQAKKLSKYIEQEMHKLSMPSAKFEIRVNQKNEEESFISFHDKPVKINSSGYDWVEFYMSANPGEEIKPLTGIASGGEISRIMLAIKSVFQKNDPVETLVFDEIDSGISGATAETVAESLVNISRNRQVICITHLPQIASKANHHIHINKTIKDSDTYITIRYLDKNERLDVINQLLSVGDISDGDYQPFNLFTKTAHG</sequence>
<dbReference type="GO" id="GO:0005524">
    <property type="term" value="F:ATP binding"/>
    <property type="evidence" value="ECO:0007669"/>
    <property type="project" value="UniProtKB-KW"/>
</dbReference>
<name>A0A381YIK2_9ZZZZ</name>